<sequence length="107" mass="12068">MTTADFYIYKIKKDGQGNIAGVRIRRVDVDQDGKITVKGSRYAVKGLICDLLKTSKLKIQTAAYSKNQKLWTVLNDVSLVVEGDKEYLRIDGERTLKDDLGTLPEFL</sequence>
<comment type="caution">
    <text evidence="1">The sequence shown here is derived from an EMBL/GenBank/DDBJ whole genome shotgun (WGS) entry which is preliminary data.</text>
</comment>
<proteinExistence type="predicted"/>
<dbReference type="EMBL" id="BAABKE010000004">
    <property type="protein sequence ID" value="GAA5099401.1"/>
    <property type="molecule type" value="Genomic_DNA"/>
</dbReference>
<keyword evidence="2" id="KW-1185">Reference proteome</keyword>
<accession>A0ABP9MNP6</accession>
<reference evidence="2" key="1">
    <citation type="journal article" date="2019" name="Int. J. Syst. Evol. Microbiol.">
        <title>The Global Catalogue of Microorganisms (GCM) 10K type strain sequencing project: providing services to taxonomists for standard genome sequencing and annotation.</title>
        <authorList>
            <consortium name="The Broad Institute Genomics Platform"/>
            <consortium name="The Broad Institute Genome Sequencing Center for Infectious Disease"/>
            <person name="Wu L."/>
            <person name="Ma J."/>
        </authorList>
    </citation>
    <scope>NUCLEOTIDE SEQUENCE [LARGE SCALE GENOMIC DNA]</scope>
    <source>
        <strain evidence="2">JCM 18424</strain>
    </source>
</reference>
<evidence type="ECO:0000313" key="2">
    <source>
        <dbReference type="Proteomes" id="UP001500631"/>
    </source>
</evidence>
<dbReference type="RefSeq" id="WP_077925370.1">
    <property type="nucleotide sequence ID" value="NZ_BAABKE010000004.1"/>
</dbReference>
<organism evidence="1 2">
    <name type="scientific">Wohlfahrtiimonas larvae</name>
    <dbReference type="NCBI Taxonomy" id="1157986"/>
    <lineage>
        <taxon>Bacteria</taxon>
        <taxon>Pseudomonadati</taxon>
        <taxon>Pseudomonadota</taxon>
        <taxon>Gammaproteobacteria</taxon>
        <taxon>Cardiobacteriales</taxon>
        <taxon>Ignatzschineriaceae</taxon>
        <taxon>Wohlfahrtiimonas</taxon>
    </lineage>
</organism>
<protein>
    <submittedName>
        <fullName evidence="1">Uncharacterized protein</fullName>
    </submittedName>
</protein>
<name>A0ABP9MNP6_9GAMM</name>
<gene>
    <name evidence="1" type="ORF">GCM10023338_12830</name>
</gene>
<dbReference type="Proteomes" id="UP001500631">
    <property type="component" value="Unassembled WGS sequence"/>
</dbReference>
<evidence type="ECO:0000313" key="1">
    <source>
        <dbReference type="EMBL" id="GAA5099401.1"/>
    </source>
</evidence>